<name>A0AAE4C8S5_9ACTN</name>
<accession>A0AAE4C8S5</accession>
<evidence type="ECO:0000313" key="2">
    <source>
        <dbReference type="EMBL" id="MDR7275293.1"/>
    </source>
</evidence>
<protein>
    <submittedName>
        <fullName evidence="2">Uncharacterized protein</fullName>
    </submittedName>
</protein>
<keyword evidence="1" id="KW-0472">Membrane</keyword>
<reference evidence="2" key="1">
    <citation type="submission" date="2023-07" db="EMBL/GenBank/DDBJ databases">
        <title>Sequencing the genomes of 1000 actinobacteria strains.</title>
        <authorList>
            <person name="Klenk H.-P."/>
        </authorList>
    </citation>
    <scope>NUCLEOTIDE SEQUENCE</scope>
    <source>
        <strain evidence="2">DSM 44707</strain>
    </source>
</reference>
<dbReference type="Proteomes" id="UP001183643">
    <property type="component" value="Unassembled WGS sequence"/>
</dbReference>
<organism evidence="2 3">
    <name type="scientific">Catenuloplanes atrovinosus</name>
    <dbReference type="NCBI Taxonomy" id="137266"/>
    <lineage>
        <taxon>Bacteria</taxon>
        <taxon>Bacillati</taxon>
        <taxon>Actinomycetota</taxon>
        <taxon>Actinomycetes</taxon>
        <taxon>Micromonosporales</taxon>
        <taxon>Micromonosporaceae</taxon>
        <taxon>Catenuloplanes</taxon>
    </lineage>
</organism>
<evidence type="ECO:0000256" key="1">
    <source>
        <dbReference type="SAM" id="Phobius"/>
    </source>
</evidence>
<dbReference type="EMBL" id="JAVDYB010000001">
    <property type="protein sequence ID" value="MDR7275293.1"/>
    <property type="molecule type" value="Genomic_DNA"/>
</dbReference>
<dbReference type="AlphaFoldDB" id="A0AAE4C8S5"/>
<gene>
    <name evidence="2" type="ORF">J2S41_002071</name>
</gene>
<keyword evidence="1" id="KW-1133">Transmembrane helix</keyword>
<keyword evidence="3" id="KW-1185">Reference proteome</keyword>
<feature type="transmembrane region" description="Helical" evidence="1">
    <location>
        <begin position="55"/>
        <end position="74"/>
    </location>
</feature>
<sequence length="147" mass="16132">MRSLVTGARVTDVADVPCVSDESRTRPVTLRLPVSAADQVAFRRGAAYDRLHGRIVIPLVYTVMAAATALWMLIRLSGRHDHLKLAAFLLAGACLLVAVSTGVMRPIVISRAHPRIRRNGDVVFPRMPADLADEWRDANPGITVRTR</sequence>
<keyword evidence="1" id="KW-0812">Transmembrane</keyword>
<comment type="caution">
    <text evidence="2">The sequence shown here is derived from an EMBL/GenBank/DDBJ whole genome shotgun (WGS) entry which is preliminary data.</text>
</comment>
<evidence type="ECO:0000313" key="3">
    <source>
        <dbReference type="Proteomes" id="UP001183643"/>
    </source>
</evidence>
<dbReference type="RefSeq" id="WP_310366087.1">
    <property type="nucleotide sequence ID" value="NZ_JAVDYB010000001.1"/>
</dbReference>
<feature type="transmembrane region" description="Helical" evidence="1">
    <location>
        <begin position="86"/>
        <end position="108"/>
    </location>
</feature>
<proteinExistence type="predicted"/>